<dbReference type="EMBL" id="JASCSA010000022">
    <property type="protein sequence ID" value="MDI5886018.1"/>
    <property type="molecule type" value="Genomic_DNA"/>
</dbReference>
<accession>A0ABT6UVE0</accession>
<name>A0ABT6UVE0_9GAMM</name>
<keyword evidence="2" id="KW-1185">Reference proteome</keyword>
<dbReference type="Pfam" id="PF09954">
    <property type="entry name" value="DUF2188"/>
    <property type="match status" value="1"/>
</dbReference>
<dbReference type="InterPro" id="IPR018691">
    <property type="entry name" value="DUF2188"/>
</dbReference>
<gene>
    <name evidence="1" type="ORF">QLT01_16870</name>
</gene>
<evidence type="ECO:0000313" key="1">
    <source>
        <dbReference type="EMBL" id="MDI5886018.1"/>
    </source>
</evidence>
<organism evidence="1 2">
    <name type="scientific">Cobetia amphilecti</name>
    <dbReference type="NCBI Taxonomy" id="1055104"/>
    <lineage>
        <taxon>Bacteria</taxon>
        <taxon>Pseudomonadati</taxon>
        <taxon>Pseudomonadota</taxon>
        <taxon>Gammaproteobacteria</taxon>
        <taxon>Oceanospirillales</taxon>
        <taxon>Halomonadaceae</taxon>
        <taxon>Cobetia</taxon>
    </lineage>
</organism>
<reference evidence="2" key="2">
    <citation type="submission" date="2023-07" db="EMBL/GenBank/DDBJ databases">
        <title>Genome-based characterization of strain KMM 296 and proposal for reclassification of Cobetia litoralis and Cobetia pacifica, and emended description of the species Cobetia amphilecti and Cobetia marina.</title>
        <authorList>
            <person name="Balabanova L."/>
            <person name="Nedashkovskaya O."/>
        </authorList>
    </citation>
    <scope>NUCLEOTIDE SEQUENCE [LARGE SCALE GENOMIC DNA]</scope>
    <source>
        <strain evidence="2">NRIC 0815</strain>
    </source>
</reference>
<reference evidence="1 2" key="1">
    <citation type="submission" date="2023-04" db="EMBL/GenBank/DDBJ databases">
        <authorList>
            <person name="Otstavnykh N."/>
            <person name="Seitkalieva A."/>
            <person name="Bystritskaya E."/>
        </authorList>
    </citation>
    <scope>NUCLEOTIDE SEQUENCE [LARGE SCALE GENOMIC DNA]</scope>
    <source>
        <strain evidence="1 2">NRIC 0815</strain>
    </source>
</reference>
<evidence type="ECO:0000313" key="2">
    <source>
        <dbReference type="Proteomes" id="UP001229025"/>
    </source>
</evidence>
<sequence>MFRTVFVIAKSGAWLVKSDERNHHTQLFTTQKAAVSYGREIAKAMKADLVIRTNINTLGKP</sequence>
<protein>
    <submittedName>
        <fullName evidence="1">DUF2188 domain-containing protein</fullName>
    </submittedName>
</protein>
<dbReference type="RefSeq" id="WP_284727567.1">
    <property type="nucleotide sequence ID" value="NZ_JASCSA010000022.1"/>
</dbReference>
<comment type="caution">
    <text evidence="1">The sequence shown here is derived from an EMBL/GenBank/DDBJ whole genome shotgun (WGS) entry which is preliminary data.</text>
</comment>
<proteinExistence type="predicted"/>
<dbReference type="Proteomes" id="UP001229025">
    <property type="component" value="Unassembled WGS sequence"/>
</dbReference>